<reference evidence="1" key="1">
    <citation type="submission" date="2020-08" db="EMBL/GenBank/DDBJ databases">
        <title>Genomic Encyclopedia of Type Strains, Phase IV (KMG-V): Genome sequencing to study the core and pangenomes of soil and plant-associated prokaryotes.</title>
        <authorList>
            <person name="Whitman W."/>
        </authorList>
    </citation>
    <scope>NUCLEOTIDE SEQUENCE</scope>
    <source>
        <strain evidence="1">M8UP15</strain>
    </source>
</reference>
<accession>A0ACC5P4A3</accession>
<gene>
    <name evidence="1" type="ORF">HDF13_003784</name>
</gene>
<dbReference type="EMBL" id="JACHEA010000001">
    <property type="protein sequence ID" value="MBB5341451.1"/>
    <property type="molecule type" value="Genomic_DNA"/>
</dbReference>
<dbReference type="Proteomes" id="UP000569005">
    <property type="component" value="Unassembled WGS sequence"/>
</dbReference>
<proteinExistence type="predicted"/>
<evidence type="ECO:0000313" key="1">
    <source>
        <dbReference type="EMBL" id="MBB5341451.1"/>
    </source>
</evidence>
<keyword evidence="1" id="KW-0489">Methyltransferase</keyword>
<dbReference type="EC" id="2.1.1.45" evidence="1"/>
<protein>
    <submittedName>
        <fullName evidence="1">Thymidylate synthase</fullName>
        <ecNumber evidence="1">2.1.1.45</ecNumber>
    </submittedName>
</protein>
<organism evidence="1 2">
    <name type="scientific">Tunturiibacter gelidiferens</name>
    <dbReference type="NCBI Taxonomy" id="3069689"/>
    <lineage>
        <taxon>Bacteria</taxon>
        <taxon>Pseudomonadati</taxon>
        <taxon>Acidobacteriota</taxon>
        <taxon>Terriglobia</taxon>
        <taxon>Terriglobales</taxon>
        <taxon>Acidobacteriaceae</taxon>
        <taxon>Tunturiibacter</taxon>
    </lineage>
</organism>
<comment type="caution">
    <text evidence="1">The sequence shown here is derived from an EMBL/GenBank/DDBJ whole genome shotgun (WGS) entry which is preliminary data.</text>
</comment>
<sequence length="333" mass="37837">MEIFHGYTANKAWNAAAVAFNASHVRSQGSRLGPTREISQAAFVIENPQQRWIHSRIPPANIALALAEVVWIVAGRSDTRFLSAWSKSYLQYVNKASHQHDAYGRRLRAHFGVDQLTRAAEALSSNPQTRQVVLQLWDASLDLPLADGSPANANIPCNVLSILKVRDGHLEWTQILRSNDFFRGTPYNFFQFTTLQELVAGWVGVVPGSYTHISDSLHVYENELQLIRDISRSDESWENTDSLIFDRNDCLHHFHVLEQTVDQIAAAVHEKELLNLHDLDCPEPIANFVSIFIAERLRQLRFQATAQEVVQRCTNPYLTHAWLAWAEHLRALN</sequence>
<evidence type="ECO:0000313" key="2">
    <source>
        <dbReference type="Proteomes" id="UP000569005"/>
    </source>
</evidence>
<keyword evidence="2" id="KW-1185">Reference proteome</keyword>
<keyword evidence="1" id="KW-0808">Transferase</keyword>
<name>A0ACC5P4A3_9BACT</name>